<comment type="caution">
    <text evidence="2">The sequence shown here is derived from an EMBL/GenBank/DDBJ whole genome shotgun (WGS) entry which is preliminary data.</text>
</comment>
<gene>
    <name evidence="2" type="ORF">B6D57_02330</name>
</gene>
<evidence type="ECO:0000313" key="3">
    <source>
        <dbReference type="Proteomes" id="UP000192611"/>
    </source>
</evidence>
<dbReference type="Pfam" id="PF04468">
    <property type="entry name" value="PSP1"/>
    <property type="match status" value="1"/>
</dbReference>
<dbReference type="NCBIfam" id="NF041131">
    <property type="entry name" value="RicT_YaaT_fam"/>
    <property type="match status" value="1"/>
</dbReference>
<accession>A0A1W9S233</accession>
<reference evidence="3" key="1">
    <citation type="submission" date="2017-03" db="EMBL/GenBank/DDBJ databases">
        <title>Novel pathways for hydrocarbon cycling and metabolic interdependencies in hydrothermal sediment communities.</title>
        <authorList>
            <person name="Dombrowski N."/>
            <person name="Seitz K."/>
            <person name="Teske A."/>
            <person name="Baker B."/>
        </authorList>
    </citation>
    <scope>NUCLEOTIDE SEQUENCE [LARGE SCALE GENOMIC DNA]</scope>
</reference>
<dbReference type="AlphaFoldDB" id="A0A1W9S233"/>
<dbReference type="GO" id="GO:0005737">
    <property type="term" value="C:cytoplasm"/>
    <property type="evidence" value="ECO:0007669"/>
    <property type="project" value="TreeGrafter"/>
</dbReference>
<feature type="domain" description="PSP1 C-terminal" evidence="1">
    <location>
        <begin position="62"/>
        <end position="147"/>
    </location>
</feature>
<dbReference type="InterPro" id="IPR007557">
    <property type="entry name" value="PSP1_C"/>
</dbReference>
<dbReference type="PANTHER" id="PTHR43830:SF3">
    <property type="entry name" value="PROTEIN PSP1"/>
    <property type="match status" value="1"/>
</dbReference>
<proteinExistence type="predicted"/>
<name>A0A1W9S233_9BACT</name>
<sequence>MKDEYFIIHFLDIAREHIGFSDDDIKPGDVCLAKVEEGEEFCVSLFKVSNKMLNEIPEPDECYQIRKANDEDIERMEWLKRRREDAFRTCTQMASECGLEMKLVNVSIAPNGNKITFYYTADGRVDFRELVRELAGRFRTRIEMRQIGVRDEAQIVGGLGPCMSPICCTRFLRDFESISLQMAKVQGLNLIPAKISGLCGRLMCCLYFEYDVYKSILLDMPEIGSKVMYKDEEVIVRDVYPLMKMVMISKENMQTGEDNLIVPLDEIVFERREIKCLPGRIA</sequence>
<evidence type="ECO:0000313" key="2">
    <source>
        <dbReference type="EMBL" id="OQX90687.1"/>
    </source>
</evidence>
<dbReference type="InterPro" id="IPR047767">
    <property type="entry name" value="PSP1-like"/>
</dbReference>
<dbReference type="Proteomes" id="UP000192611">
    <property type="component" value="Unassembled WGS sequence"/>
</dbReference>
<dbReference type="PANTHER" id="PTHR43830">
    <property type="entry name" value="PROTEIN PSP1"/>
    <property type="match status" value="1"/>
</dbReference>
<protein>
    <recommendedName>
        <fullName evidence="1">PSP1 C-terminal domain-containing protein</fullName>
    </recommendedName>
</protein>
<dbReference type="PROSITE" id="PS51411">
    <property type="entry name" value="PSP1_C"/>
    <property type="match status" value="1"/>
</dbReference>
<organism evidence="2 3">
    <name type="scientific">Candidatus Coatesbacteria bacterium 4484_99</name>
    <dbReference type="NCBI Taxonomy" id="1970774"/>
    <lineage>
        <taxon>Bacteria</taxon>
        <taxon>Candidatus Coatesiibacteriota</taxon>
    </lineage>
</organism>
<evidence type="ECO:0000259" key="1">
    <source>
        <dbReference type="PROSITE" id="PS51411"/>
    </source>
</evidence>
<dbReference type="EMBL" id="NATQ01000034">
    <property type="protein sequence ID" value="OQX90687.1"/>
    <property type="molecule type" value="Genomic_DNA"/>
</dbReference>